<accession>A0ABT8F0D4</accession>
<comment type="caution">
    <text evidence="1">The sequence shown here is derived from an EMBL/GenBank/DDBJ whole genome shotgun (WGS) entry which is preliminary data.</text>
</comment>
<gene>
    <name evidence="1" type="ORF">QWY31_00235</name>
</gene>
<keyword evidence="2" id="KW-1185">Reference proteome</keyword>
<protein>
    <submittedName>
        <fullName evidence="1">TerB family tellurite resistance protein</fullName>
    </submittedName>
</protein>
<dbReference type="EMBL" id="JAUHJS010000001">
    <property type="protein sequence ID" value="MDN4163902.1"/>
    <property type="molecule type" value="Genomic_DNA"/>
</dbReference>
<reference evidence="1" key="1">
    <citation type="submission" date="2023-06" db="EMBL/GenBank/DDBJ databases">
        <title>Cytophagales bacterium Strain LB-30, isolated from soil.</title>
        <authorList>
            <person name="Liu B."/>
        </authorList>
    </citation>
    <scope>NUCLEOTIDE SEQUENCE</scope>
    <source>
        <strain evidence="1">LB-30</strain>
    </source>
</reference>
<evidence type="ECO:0000313" key="1">
    <source>
        <dbReference type="EMBL" id="MDN4163902.1"/>
    </source>
</evidence>
<evidence type="ECO:0000313" key="2">
    <source>
        <dbReference type="Proteomes" id="UP001168552"/>
    </source>
</evidence>
<sequence>MVQTQLKMLIQLATTDNELAEKEVKMIHQIGKANGLTDEEVDELMKNPRPLGPLDTLSEDQRFEYLYSLVQLMKIDGKVYKSEIVFCEEMSEKLGYKKAAVSELSAKIYSDPSITSDRESLKAKLRKLSNR</sequence>
<proteinExistence type="predicted"/>
<dbReference type="CDD" id="cd07177">
    <property type="entry name" value="terB_like"/>
    <property type="match status" value="1"/>
</dbReference>
<dbReference type="Proteomes" id="UP001168552">
    <property type="component" value="Unassembled WGS sequence"/>
</dbReference>
<name>A0ABT8F0D4_9BACT</name>
<dbReference type="SUPFAM" id="SSF158682">
    <property type="entry name" value="TerB-like"/>
    <property type="match status" value="1"/>
</dbReference>
<dbReference type="InterPro" id="IPR029024">
    <property type="entry name" value="TerB-like"/>
</dbReference>
<dbReference type="Gene3D" id="1.10.3680.10">
    <property type="entry name" value="TerB-like"/>
    <property type="match status" value="2"/>
</dbReference>
<organism evidence="1 2">
    <name type="scientific">Shiella aurantiaca</name>
    <dbReference type="NCBI Taxonomy" id="3058365"/>
    <lineage>
        <taxon>Bacteria</taxon>
        <taxon>Pseudomonadati</taxon>
        <taxon>Bacteroidota</taxon>
        <taxon>Cytophagia</taxon>
        <taxon>Cytophagales</taxon>
        <taxon>Shiellaceae</taxon>
        <taxon>Shiella</taxon>
    </lineage>
</organism>